<gene>
    <name evidence="8" type="ORF">OCK74_22400</name>
</gene>
<organism evidence="8 9">
    <name type="scientific">Paraflavisolibacter caeni</name>
    <dbReference type="NCBI Taxonomy" id="2982496"/>
    <lineage>
        <taxon>Bacteria</taxon>
        <taxon>Pseudomonadati</taxon>
        <taxon>Bacteroidota</taxon>
        <taxon>Chitinophagia</taxon>
        <taxon>Chitinophagales</taxon>
        <taxon>Chitinophagaceae</taxon>
        <taxon>Paraflavisolibacter</taxon>
    </lineage>
</organism>
<dbReference type="AlphaFoldDB" id="A0A9X3BJZ6"/>
<evidence type="ECO:0000313" key="9">
    <source>
        <dbReference type="Proteomes" id="UP001155483"/>
    </source>
</evidence>
<evidence type="ECO:0000256" key="2">
    <source>
        <dbReference type="ARBA" id="ARBA00006275"/>
    </source>
</evidence>
<evidence type="ECO:0000256" key="4">
    <source>
        <dbReference type="ARBA" id="ARBA00023136"/>
    </source>
</evidence>
<comment type="similarity">
    <text evidence="2">Belongs to the SusD family.</text>
</comment>
<comment type="subcellular location">
    <subcellularLocation>
        <location evidence="1">Cell outer membrane</location>
    </subcellularLocation>
</comment>
<keyword evidence="3" id="KW-0732">Signal</keyword>
<name>A0A9X3BJZ6_9BACT</name>
<reference evidence="8" key="1">
    <citation type="submission" date="2022-09" db="EMBL/GenBank/DDBJ databases">
        <authorList>
            <person name="Yuan C."/>
            <person name="Ke Z."/>
        </authorList>
    </citation>
    <scope>NUCLEOTIDE SEQUENCE</scope>
    <source>
        <strain evidence="8">LB-8</strain>
    </source>
</reference>
<keyword evidence="5" id="KW-0998">Cell outer membrane</keyword>
<protein>
    <submittedName>
        <fullName evidence="8">RagB/SusD family nutrient uptake outer membrane protein</fullName>
    </submittedName>
</protein>
<dbReference type="EMBL" id="JAOTIF010000025">
    <property type="protein sequence ID" value="MCU7551888.1"/>
    <property type="molecule type" value="Genomic_DNA"/>
</dbReference>
<dbReference type="GO" id="GO:0009279">
    <property type="term" value="C:cell outer membrane"/>
    <property type="evidence" value="ECO:0007669"/>
    <property type="project" value="UniProtKB-SubCell"/>
</dbReference>
<sequence>MKKILGSICLAAVMFTGCKQDFLEDMKSYDKFDENLFKNQAQTGWYIDRVYYDYFSAYKSPIVTLVGTYDDARTKMTEEIGGTVGNYINPQKTLVNSQDADAYYGAPLAASLSNNPYTRIRNCNVLLSKIDSVGKDLPLSFRKTSRGQMFLLRALQYFDLVRVYGGVPIITTVQDTKDAPETIQVPRAKSSEVFAQIVKDLDSAAALLPMQWDGANFGRFTGAAALAMKSRVLLTAASPLFNTNWDNSSDAKWQAALDAGLAAETALTNAGYGLYGAGTTKGKDWAEMWYKNDNAFNKEAIMVQLLTNSTLNTGTNLNGWEKSIRVAKQKGSGGIAAPKEMIDLFPLADGTRPTAANGYDALNFFMNRDPRFYRTFAFSGSKWPIAETDVPSVIWLYRWKNGSTPVYSDGNSVTSPAVVSKMTTPKASYLVGLDRTGTDIMEYRYAELLLNIAECYAAKGDIANCVIYLGKIRNRVGIPSANNYGIGPLADKYAAIEACLYERRVELAYEGKRFWDIQRWMLYNDDAAAGNNTCAKLGIAPINGTARTGQHWQYKTTTTSNTDPLTAARGTISIDPDAADFQTQLQALKTFVQNNIVLSSPDKPMDNINGTSVSINFRQNYYLSGIKDNVLSVNPWLTQTIGWNDYSGALGTFDYKQ</sequence>
<dbReference type="InterPro" id="IPR033985">
    <property type="entry name" value="SusD-like_N"/>
</dbReference>
<evidence type="ECO:0000259" key="7">
    <source>
        <dbReference type="Pfam" id="PF14322"/>
    </source>
</evidence>
<accession>A0A9X3BJZ6</accession>
<dbReference type="Pfam" id="PF07980">
    <property type="entry name" value="SusD_RagB"/>
    <property type="match status" value="1"/>
</dbReference>
<dbReference type="SUPFAM" id="SSF48452">
    <property type="entry name" value="TPR-like"/>
    <property type="match status" value="1"/>
</dbReference>
<comment type="caution">
    <text evidence="8">The sequence shown here is derived from an EMBL/GenBank/DDBJ whole genome shotgun (WGS) entry which is preliminary data.</text>
</comment>
<keyword evidence="9" id="KW-1185">Reference proteome</keyword>
<evidence type="ECO:0000256" key="5">
    <source>
        <dbReference type="ARBA" id="ARBA00023237"/>
    </source>
</evidence>
<dbReference type="InterPro" id="IPR012944">
    <property type="entry name" value="SusD_RagB_dom"/>
</dbReference>
<dbReference type="RefSeq" id="WP_279299325.1">
    <property type="nucleotide sequence ID" value="NZ_JAOTIF010000025.1"/>
</dbReference>
<feature type="domain" description="RagB/SusD" evidence="6">
    <location>
        <begin position="298"/>
        <end position="643"/>
    </location>
</feature>
<dbReference type="PROSITE" id="PS51257">
    <property type="entry name" value="PROKAR_LIPOPROTEIN"/>
    <property type="match status" value="1"/>
</dbReference>
<keyword evidence="4" id="KW-0472">Membrane</keyword>
<dbReference type="InterPro" id="IPR011990">
    <property type="entry name" value="TPR-like_helical_dom_sf"/>
</dbReference>
<feature type="domain" description="SusD-like N-terminal" evidence="7">
    <location>
        <begin position="113"/>
        <end position="234"/>
    </location>
</feature>
<reference evidence="8" key="2">
    <citation type="submission" date="2023-04" db="EMBL/GenBank/DDBJ databases">
        <title>Paracnuella aquatica gen. nov., sp. nov., a member of the family Chitinophagaceae isolated from a hot spring.</title>
        <authorList>
            <person name="Wang C."/>
        </authorList>
    </citation>
    <scope>NUCLEOTIDE SEQUENCE</scope>
    <source>
        <strain evidence="8">LB-8</strain>
    </source>
</reference>
<evidence type="ECO:0000313" key="8">
    <source>
        <dbReference type="EMBL" id="MCU7551888.1"/>
    </source>
</evidence>
<evidence type="ECO:0000259" key="6">
    <source>
        <dbReference type="Pfam" id="PF07980"/>
    </source>
</evidence>
<dbReference type="Gene3D" id="1.25.40.390">
    <property type="match status" value="1"/>
</dbReference>
<evidence type="ECO:0000256" key="3">
    <source>
        <dbReference type="ARBA" id="ARBA00022729"/>
    </source>
</evidence>
<proteinExistence type="inferred from homology"/>
<evidence type="ECO:0000256" key="1">
    <source>
        <dbReference type="ARBA" id="ARBA00004442"/>
    </source>
</evidence>
<dbReference type="Proteomes" id="UP001155483">
    <property type="component" value="Unassembled WGS sequence"/>
</dbReference>
<dbReference type="Pfam" id="PF14322">
    <property type="entry name" value="SusD-like_3"/>
    <property type="match status" value="1"/>
</dbReference>